<dbReference type="Proteomes" id="UP001055811">
    <property type="component" value="Linkage Group LG03"/>
</dbReference>
<accession>A0ACB9EZ72</accession>
<organism evidence="1 2">
    <name type="scientific">Cichorium intybus</name>
    <name type="common">Chicory</name>
    <dbReference type="NCBI Taxonomy" id="13427"/>
    <lineage>
        <taxon>Eukaryota</taxon>
        <taxon>Viridiplantae</taxon>
        <taxon>Streptophyta</taxon>
        <taxon>Embryophyta</taxon>
        <taxon>Tracheophyta</taxon>
        <taxon>Spermatophyta</taxon>
        <taxon>Magnoliopsida</taxon>
        <taxon>eudicotyledons</taxon>
        <taxon>Gunneridae</taxon>
        <taxon>Pentapetalae</taxon>
        <taxon>asterids</taxon>
        <taxon>campanulids</taxon>
        <taxon>Asterales</taxon>
        <taxon>Asteraceae</taxon>
        <taxon>Cichorioideae</taxon>
        <taxon>Cichorieae</taxon>
        <taxon>Cichoriinae</taxon>
        <taxon>Cichorium</taxon>
    </lineage>
</organism>
<proteinExistence type="predicted"/>
<reference evidence="1 2" key="2">
    <citation type="journal article" date="2022" name="Mol. Ecol. Resour.">
        <title>The genomes of chicory, endive, great burdock and yacon provide insights into Asteraceae paleo-polyploidization history and plant inulin production.</title>
        <authorList>
            <person name="Fan W."/>
            <person name="Wang S."/>
            <person name="Wang H."/>
            <person name="Wang A."/>
            <person name="Jiang F."/>
            <person name="Liu H."/>
            <person name="Zhao H."/>
            <person name="Xu D."/>
            <person name="Zhang Y."/>
        </authorList>
    </citation>
    <scope>NUCLEOTIDE SEQUENCE [LARGE SCALE GENOMIC DNA]</scope>
    <source>
        <strain evidence="2">cv. Punajuju</strain>
        <tissue evidence="1">Leaves</tissue>
    </source>
</reference>
<comment type="caution">
    <text evidence="1">The sequence shown here is derived from an EMBL/GenBank/DDBJ whole genome shotgun (WGS) entry which is preliminary data.</text>
</comment>
<name>A0ACB9EZ72_CICIN</name>
<keyword evidence="2" id="KW-1185">Reference proteome</keyword>
<evidence type="ECO:0000313" key="1">
    <source>
        <dbReference type="EMBL" id="KAI3764115.1"/>
    </source>
</evidence>
<protein>
    <submittedName>
        <fullName evidence="1">Uncharacterized protein</fullName>
    </submittedName>
</protein>
<gene>
    <name evidence="1" type="ORF">L2E82_14118</name>
</gene>
<sequence length="313" mass="34207">MCAAPPRDLCDEDSVDLEDENLDGNENEIDLVSSCNGEVKLSFCICKPPEGFCIPSVDAVMKQFSLDKVGGIMIILPFNSTLKVQQANAHLKHGSISKLVFTLPITSPRSRNFPCSSVIESSSPGTVKIIERDKGFNIVEGLRCIFLPERATSKAGSNGASALTGSFSSSTAMVSRIGLTSPTYIKINYVTATDLKAENILLGLGYNRDCFAIWIQQAFCGSKDKSLRFWDCNSGECGVVVDFDGECGTLVNEGPWIFVGLDLRKNTVKQIDYCFSAFEREEGDNCGQEGEGNNIYQNLEQGSQTMEMVYILM</sequence>
<evidence type="ECO:0000313" key="2">
    <source>
        <dbReference type="Proteomes" id="UP001055811"/>
    </source>
</evidence>
<reference evidence="2" key="1">
    <citation type="journal article" date="2022" name="Mol. Ecol. Resour.">
        <title>The genomes of chicory, endive, great burdock and yacon provide insights into Asteraceae palaeo-polyploidization history and plant inulin production.</title>
        <authorList>
            <person name="Fan W."/>
            <person name="Wang S."/>
            <person name="Wang H."/>
            <person name="Wang A."/>
            <person name="Jiang F."/>
            <person name="Liu H."/>
            <person name="Zhao H."/>
            <person name="Xu D."/>
            <person name="Zhang Y."/>
        </authorList>
    </citation>
    <scope>NUCLEOTIDE SEQUENCE [LARGE SCALE GENOMIC DNA]</scope>
    <source>
        <strain evidence="2">cv. Punajuju</strain>
    </source>
</reference>
<dbReference type="EMBL" id="CM042011">
    <property type="protein sequence ID" value="KAI3764115.1"/>
    <property type="molecule type" value="Genomic_DNA"/>
</dbReference>